<keyword evidence="2" id="KW-0472">Membrane</keyword>
<feature type="transmembrane region" description="Helical" evidence="2">
    <location>
        <begin position="17"/>
        <end position="39"/>
    </location>
</feature>
<evidence type="ECO:0000313" key="4">
    <source>
        <dbReference type="EMBL" id="KAH8077727.1"/>
    </source>
</evidence>
<feature type="domain" description="DUF6534" evidence="3">
    <location>
        <begin position="169"/>
        <end position="256"/>
    </location>
</feature>
<comment type="caution">
    <text evidence="4">The sequence shown here is derived from an EMBL/GenBank/DDBJ whole genome shotgun (WGS) entry which is preliminary data.</text>
</comment>
<reference evidence="4" key="1">
    <citation type="journal article" date="2021" name="New Phytol.">
        <title>Evolutionary innovations through gain and loss of genes in the ectomycorrhizal Boletales.</title>
        <authorList>
            <person name="Wu G."/>
            <person name="Miyauchi S."/>
            <person name="Morin E."/>
            <person name="Kuo A."/>
            <person name="Drula E."/>
            <person name="Varga T."/>
            <person name="Kohler A."/>
            <person name="Feng B."/>
            <person name="Cao Y."/>
            <person name="Lipzen A."/>
            <person name="Daum C."/>
            <person name="Hundley H."/>
            <person name="Pangilinan J."/>
            <person name="Johnson J."/>
            <person name="Barry K."/>
            <person name="LaButti K."/>
            <person name="Ng V."/>
            <person name="Ahrendt S."/>
            <person name="Min B."/>
            <person name="Choi I.G."/>
            <person name="Park H."/>
            <person name="Plett J.M."/>
            <person name="Magnuson J."/>
            <person name="Spatafora J.W."/>
            <person name="Nagy L.G."/>
            <person name="Henrissat B."/>
            <person name="Grigoriev I.V."/>
            <person name="Yang Z.L."/>
            <person name="Xu J."/>
            <person name="Martin F.M."/>
        </authorList>
    </citation>
    <scope>NUCLEOTIDE SEQUENCE</scope>
    <source>
        <strain evidence="4">KKN 215</strain>
    </source>
</reference>
<feature type="transmembrane region" description="Helical" evidence="2">
    <location>
        <begin position="164"/>
        <end position="185"/>
    </location>
</feature>
<keyword evidence="2" id="KW-1133">Transmembrane helix</keyword>
<dbReference type="PANTHER" id="PTHR40465">
    <property type="entry name" value="CHROMOSOME 1, WHOLE GENOME SHOTGUN SEQUENCE"/>
    <property type="match status" value="1"/>
</dbReference>
<protein>
    <recommendedName>
        <fullName evidence="3">DUF6534 domain-containing protein</fullName>
    </recommendedName>
</protein>
<evidence type="ECO:0000256" key="2">
    <source>
        <dbReference type="SAM" id="Phobius"/>
    </source>
</evidence>
<gene>
    <name evidence="4" type="ORF">BXZ70DRAFT_693926</name>
</gene>
<dbReference type="PANTHER" id="PTHR40465:SF1">
    <property type="entry name" value="DUF6534 DOMAIN-CONTAINING PROTEIN"/>
    <property type="match status" value="1"/>
</dbReference>
<keyword evidence="2" id="KW-0812">Transmembrane</keyword>
<sequence>MINIPTPDHIGNIAGPLFVGLLANWFLLGVLTVQVYTYYLAFPDDLKAQQLIVVAVLALEVLQSVLTTRDGFRQFASGWGDFDEFVKIGWLWFSIPIFAASLCLVVQLFYAWRIHILGKMCWLPALIVTLSIAQFTAGIFEGYFGRTIGDFTHLQRLGLWTTCWRIGAALACDVFIVAGMIHYLVKSKSGLRAGRARMVITRLIMIALETGFLCTVFAMVDLILYLALPGTTYHLTPAIVVSKLYSNSMLAVLNARIGYPGGRHQSDTNSAVLTFPSGIQFTHHFTNDQEGTNVTTGINSIRQLSSRMIQKSTSVSNLESPVSPDDTSAQTLANDRL</sequence>
<dbReference type="InterPro" id="IPR045339">
    <property type="entry name" value="DUF6534"/>
</dbReference>
<evidence type="ECO:0000259" key="3">
    <source>
        <dbReference type="Pfam" id="PF20152"/>
    </source>
</evidence>
<accession>A0A8K0UEM3</accession>
<name>A0A8K0UEM3_9AGAR</name>
<feature type="transmembrane region" description="Helical" evidence="2">
    <location>
        <begin position="122"/>
        <end position="144"/>
    </location>
</feature>
<dbReference type="Pfam" id="PF20152">
    <property type="entry name" value="DUF6534"/>
    <property type="match status" value="1"/>
</dbReference>
<feature type="transmembrane region" description="Helical" evidence="2">
    <location>
        <begin position="206"/>
        <end position="228"/>
    </location>
</feature>
<feature type="region of interest" description="Disordered" evidence="1">
    <location>
        <begin position="315"/>
        <end position="337"/>
    </location>
</feature>
<dbReference type="AlphaFoldDB" id="A0A8K0UEM3"/>
<evidence type="ECO:0000313" key="5">
    <source>
        <dbReference type="Proteomes" id="UP000813824"/>
    </source>
</evidence>
<dbReference type="EMBL" id="JAEVFJ010000062">
    <property type="protein sequence ID" value="KAH8077727.1"/>
    <property type="molecule type" value="Genomic_DNA"/>
</dbReference>
<proteinExistence type="predicted"/>
<dbReference type="Proteomes" id="UP000813824">
    <property type="component" value="Unassembled WGS sequence"/>
</dbReference>
<organism evidence="4 5">
    <name type="scientific">Cristinia sonorae</name>
    <dbReference type="NCBI Taxonomy" id="1940300"/>
    <lineage>
        <taxon>Eukaryota</taxon>
        <taxon>Fungi</taxon>
        <taxon>Dikarya</taxon>
        <taxon>Basidiomycota</taxon>
        <taxon>Agaricomycotina</taxon>
        <taxon>Agaricomycetes</taxon>
        <taxon>Agaricomycetidae</taxon>
        <taxon>Agaricales</taxon>
        <taxon>Pleurotineae</taxon>
        <taxon>Stephanosporaceae</taxon>
        <taxon>Cristinia</taxon>
    </lineage>
</organism>
<feature type="transmembrane region" description="Helical" evidence="2">
    <location>
        <begin position="88"/>
        <end position="110"/>
    </location>
</feature>
<keyword evidence="5" id="KW-1185">Reference proteome</keyword>
<evidence type="ECO:0000256" key="1">
    <source>
        <dbReference type="SAM" id="MobiDB-lite"/>
    </source>
</evidence>
<dbReference type="OrthoDB" id="2535105at2759"/>